<dbReference type="Gene3D" id="1.10.150.240">
    <property type="entry name" value="Putative phosphatase, domain 2"/>
    <property type="match status" value="1"/>
</dbReference>
<dbReference type="SFLD" id="SFLDG01129">
    <property type="entry name" value="C1.5:_HAD__Beta-PGM__Phosphata"/>
    <property type="match status" value="1"/>
</dbReference>
<dbReference type="InterPro" id="IPR006439">
    <property type="entry name" value="HAD-SF_hydro_IA"/>
</dbReference>
<dbReference type="KEGG" id="kvl:KVU_0422"/>
<dbReference type="PANTHER" id="PTHR18901:SF38">
    <property type="entry name" value="PSEUDOURIDINE-5'-PHOSPHATASE"/>
    <property type="match status" value="1"/>
</dbReference>
<dbReference type="Pfam" id="PF00702">
    <property type="entry name" value="Hydrolase"/>
    <property type="match status" value="1"/>
</dbReference>
<dbReference type="GO" id="GO:0008801">
    <property type="term" value="F:beta-phosphoglucomutase activity"/>
    <property type="evidence" value="ECO:0007669"/>
    <property type="project" value="UniProtKB-EC"/>
</dbReference>
<dbReference type="SFLD" id="SFLDG01135">
    <property type="entry name" value="C1.5.6:_HAD__Beta-PGM__Phospha"/>
    <property type="match status" value="1"/>
</dbReference>
<dbReference type="PANTHER" id="PTHR18901">
    <property type="entry name" value="2-DEOXYGLUCOSE-6-PHOSPHATE PHOSPHATASE 2"/>
    <property type="match status" value="1"/>
</dbReference>
<protein>
    <submittedName>
        <fullName evidence="1">Hydrolase, haloacid dehalogenase-like protein family protein</fullName>
        <ecNumber evidence="1">5.4.2.6</ecNumber>
    </submittedName>
</protein>
<dbReference type="SFLD" id="SFLDS00003">
    <property type="entry name" value="Haloacid_Dehalogenase"/>
    <property type="match status" value="1"/>
</dbReference>
<dbReference type="PRINTS" id="PR00413">
    <property type="entry name" value="HADHALOGNASE"/>
</dbReference>
<dbReference type="EC" id="5.4.2.6" evidence="1"/>
<organism evidence="1 2">
    <name type="scientific">Ketogulonicigenium vulgare (strain WSH-001)</name>
    <dbReference type="NCBI Taxonomy" id="759362"/>
    <lineage>
        <taxon>Bacteria</taxon>
        <taxon>Pseudomonadati</taxon>
        <taxon>Pseudomonadota</taxon>
        <taxon>Alphaproteobacteria</taxon>
        <taxon>Rhodobacterales</taxon>
        <taxon>Roseobacteraceae</taxon>
        <taxon>Ketogulonicigenium</taxon>
    </lineage>
</organism>
<dbReference type="eggNOG" id="COG0637">
    <property type="taxonomic scope" value="Bacteria"/>
</dbReference>
<gene>
    <name evidence="1" type="ordered locus">KVU_0422</name>
</gene>
<dbReference type="AlphaFoldDB" id="F9YA88"/>
<sequence>MTDTVTHAFKGVVFDLDGTLTDTEAQANHAAIAVLADMGADVDIAIFEALAGVHDAERRVILNRALAEQVSPDAFLLAWRARINDLREISVPIKPDAHEVLTALKAAGYKLALATSSHREQMDAKLAKAGLAGYFDALVPVDDVAHAKPAPDPYILAAERLGLKPVECVAFEDTEVGAEAAFTAGLFTVQVPDIQPASGKWANLVAPTLLEGAKGAGLI</sequence>
<keyword evidence="1" id="KW-0413">Isomerase</keyword>
<dbReference type="InterPro" id="IPR023214">
    <property type="entry name" value="HAD_sf"/>
</dbReference>
<dbReference type="Proteomes" id="UP000000692">
    <property type="component" value="Chromosome"/>
</dbReference>
<dbReference type="RefSeq" id="WP_013383693.1">
    <property type="nucleotide sequence ID" value="NC_017384.1"/>
</dbReference>
<accession>F9YA88</accession>
<reference evidence="1 2" key="1">
    <citation type="journal article" date="2011" name="J. Bacteriol.">
        <title>Complete genome sequence of the industrial strain Ketogulonicigenium vulgare WSH-001.</title>
        <authorList>
            <person name="Liu L."/>
            <person name="Li Y."/>
            <person name="Zhang J."/>
            <person name="Zhou Z."/>
            <person name="Liu J."/>
            <person name="Li X."/>
            <person name="Zhou J."/>
            <person name="Du G."/>
            <person name="Wang L."/>
            <person name="Chen J."/>
        </authorList>
    </citation>
    <scope>NUCLEOTIDE SEQUENCE [LARGE SCALE GENOMIC DNA]</scope>
    <source>
        <strain evidence="1 2">WSH-001</strain>
    </source>
</reference>
<evidence type="ECO:0000313" key="2">
    <source>
        <dbReference type="Proteomes" id="UP000000692"/>
    </source>
</evidence>
<proteinExistence type="predicted"/>
<dbReference type="CDD" id="cd07505">
    <property type="entry name" value="HAD_BPGM-like"/>
    <property type="match status" value="1"/>
</dbReference>
<keyword evidence="1" id="KW-0378">Hydrolase</keyword>
<dbReference type="EMBL" id="CP002018">
    <property type="protein sequence ID" value="AEM40261.1"/>
    <property type="molecule type" value="Genomic_DNA"/>
</dbReference>
<dbReference type="GO" id="GO:0016787">
    <property type="term" value="F:hydrolase activity"/>
    <property type="evidence" value="ECO:0007669"/>
    <property type="project" value="UniProtKB-KW"/>
</dbReference>
<dbReference type="Gene3D" id="3.40.50.1000">
    <property type="entry name" value="HAD superfamily/HAD-like"/>
    <property type="match status" value="1"/>
</dbReference>
<evidence type="ECO:0000313" key="1">
    <source>
        <dbReference type="EMBL" id="AEM40261.1"/>
    </source>
</evidence>
<dbReference type="InterPro" id="IPR023198">
    <property type="entry name" value="PGP-like_dom2"/>
</dbReference>
<dbReference type="OrthoDB" id="9782449at2"/>
<dbReference type="SUPFAM" id="SSF56784">
    <property type="entry name" value="HAD-like"/>
    <property type="match status" value="1"/>
</dbReference>
<keyword evidence="2" id="KW-1185">Reference proteome</keyword>
<name>F9YA88_KETVW</name>
<dbReference type="HOGENOM" id="CLU_045011_13_3_5"/>
<dbReference type="NCBIfam" id="TIGR01509">
    <property type="entry name" value="HAD-SF-IA-v3"/>
    <property type="match status" value="1"/>
</dbReference>
<dbReference type="InterPro" id="IPR036412">
    <property type="entry name" value="HAD-like_sf"/>
</dbReference>